<evidence type="ECO:0000256" key="5">
    <source>
        <dbReference type="RuleBase" id="RU003682"/>
    </source>
</evidence>
<reference evidence="7" key="1">
    <citation type="submission" date="2020-04" db="EMBL/GenBank/DDBJ databases">
        <title>Draft genome resource of the tomato pathogen Pseudocercospora fuligena.</title>
        <authorList>
            <person name="Zaccaron A."/>
        </authorList>
    </citation>
    <scope>NUCLEOTIDE SEQUENCE</scope>
    <source>
        <strain evidence="7">PF001</strain>
    </source>
</reference>
<sequence>MGSLGDHPKSVAENTSIPIIDFSKWYNSSSASRKEVAAQLISAGKEYGFVYIVNHGVKQSSLDQAFAITKALFDLPMEDKMKAPHPDGPDVHRGYSHPGLELVTDYLGSDQDVGARERPSGWLPESTLPGFRKITTDFYWECHAISLEILKCIGVGLSLDEDSSARFHCGRYNQLRLLHYPPVPAEELESGRTARNPAHTDWGSITMLFQDECGGLEVEHPKKPGTFMPVNPVEGACVMNIGDMLMRWSNDLLKSSRHRVRQPPRDDRYTGPARMTRARYSIPYFIVTDPDTLIECLPTCVDEEHPARYEPVVQEDWARLRRGIQYPTAKAKMEFDNVTGAPQAMVAEVH</sequence>
<name>A0A8H6RMQ1_9PEZI</name>
<dbReference type="InterPro" id="IPR026992">
    <property type="entry name" value="DIOX_N"/>
</dbReference>
<evidence type="ECO:0000256" key="2">
    <source>
        <dbReference type="ARBA" id="ARBA00022723"/>
    </source>
</evidence>
<keyword evidence="4 5" id="KW-0408">Iron</keyword>
<comment type="similarity">
    <text evidence="1 5">Belongs to the iron/ascorbate-dependent oxidoreductase family.</text>
</comment>
<dbReference type="Pfam" id="PF14226">
    <property type="entry name" value="DIOX_N"/>
    <property type="match status" value="1"/>
</dbReference>
<dbReference type="Proteomes" id="UP000660729">
    <property type="component" value="Unassembled WGS sequence"/>
</dbReference>
<dbReference type="InterPro" id="IPR044861">
    <property type="entry name" value="IPNS-like_FE2OG_OXY"/>
</dbReference>
<dbReference type="InterPro" id="IPR027443">
    <property type="entry name" value="IPNS-like_sf"/>
</dbReference>
<evidence type="ECO:0000313" key="7">
    <source>
        <dbReference type="EMBL" id="KAF7193864.1"/>
    </source>
</evidence>
<feature type="domain" description="Fe2OG dioxygenase" evidence="6">
    <location>
        <begin position="171"/>
        <end position="288"/>
    </location>
</feature>
<gene>
    <name evidence="7" type="ORF">HII31_04754</name>
</gene>
<dbReference type="EMBL" id="JABCIY010000070">
    <property type="protein sequence ID" value="KAF7193864.1"/>
    <property type="molecule type" value="Genomic_DNA"/>
</dbReference>
<evidence type="ECO:0000256" key="3">
    <source>
        <dbReference type="ARBA" id="ARBA00023002"/>
    </source>
</evidence>
<dbReference type="Gene3D" id="2.60.120.330">
    <property type="entry name" value="B-lactam Antibiotic, Isopenicillin N Synthase, Chain"/>
    <property type="match status" value="1"/>
</dbReference>
<evidence type="ECO:0000259" key="6">
    <source>
        <dbReference type="PROSITE" id="PS51471"/>
    </source>
</evidence>
<dbReference type="PANTHER" id="PTHR10209:SF881">
    <property type="entry name" value="FI07970P-RELATED"/>
    <property type="match status" value="1"/>
</dbReference>
<keyword evidence="8" id="KW-1185">Reference proteome</keyword>
<evidence type="ECO:0000256" key="4">
    <source>
        <dbReference type="ARBA" id="ARBA00023004"/>
    </source>
</evidence>
<keyword evidence="3 5" id="KW-0560">Oxidoreductase</keyword>
<dbReference type="AlphaFoldDB" id="A0A8H6RMQ1"/>
<accession>A0A8H6RMQ1</accession>
<dbReference type="InterPro" id="IPR005123">
    <property type="entry name" value="Oxoglu/Fe-dep_dioxygenase_dom"/>
</dbReference>
<dbReference type="OrthoDB" id="288590at2759"/>
<proteinExistence type="inferred from homology"/>
<dbReference type="PROSITE" id="PS51471">
    <property type="entry name" value="FE2OG_OXY"/>
    <property type="match status" value="1"/>
</dbReference>
<evidence type="ECO:0000313" key="8">
    <source>
        <dbReference type="Proteomes" id="UP000660729"/>
    </source>
</evidence>
<keyword evidence="7" id="KW-0223">Dioxygenase</keyword>
<dbReference type="PANTHER" id="PTHR10209">
    <property type="entry name" value="OXIDOREDUCTASE, 2OG-FE II OXYGENASE FAMILY PROTEIN"/>
    <property type="match status" value="1"/>
</dbReference>
<dbReference type="SUPFAM" id="SSF51197">
    <property type="entry name" value="Clavaminate synthase-like"/>
    <property type="match status" value="1"/>
</dbReference>
<dbReference type="Pfam" id="PF03171">
    <property type="entry name" value="2OG-FeII_Oxy"/>
    <property type="match status" value="1"/>
</dbReference>
<dbReference type="GO" id="GO:0044283">
    <property type="term" value="P:small molecule biosynthetic process"/>
    <property type="evidence" value="ECO:0007669"/>
    <property type="project" value="UniProtKB-ARBA"/>
</dbReference>
<evidence type="ECO:0000256" key="1">
    <source>
        <dbReference type="ARBA" id="ARBA00008056"/>
    </source>
</evidence>
<protein>
    <submittedName>
        <fullName evidence="7">2-oxoglutarate-dependent dioxygenase htyE</fullName>
    </submittedName>
</protein>
<organism evidence="7 8">
    <name type="scientific">Pseudocercospora fuligena</name>
    <dbReference type="NCBI Taxonomy" id="685502"/>
    <lineage>
        <taxon>Eukaryota</taxon>
        <taxon>Fungi</taxon>
        <taxon>Dikarya</taxon>
        <taxon>Ascomycota</taxon>
        <taxon>Pezizomycotina</taxon>
        <taxon>Dothideomycetes</taxon>
        <taxon>Dothideomycetidae</taxon>
        <taxon>Mycosphaerellales</taxon>
        <taxon>Mycosphaerellaceae</taxon>
        <taxon>Pseudocercospora</taxon>
    </lineage>
</organism>
<keyword evidence="2 5" id="KW-0479">Metal-binding</keyword>
<dbReference type="GO" id="GO:0046872">
    <property type="term" value="F:metal ion binding"/>
    <property type="evidence" value="ECO:0007669"/>
    <property type="project" value="UniProtKB-KW"/>
</dbReference>
<dbReference type="GO" id="GO:0051213">
    <property type="term" value="F:dioxygenase activity"/>
    <property type="evidence" value="ECO:0007669"/>
    <property type="project" value="UniProtKB-KW"/>
</dbReference>
<comment type="caution">
    <text evidence="7">The sequence shown here is derived from an EMBL/GenBank/DDBJ whole genome shotgun (WGS) entry which is preliminary data.</text>
</comment>